<dbReference type="EMBL" id="GGEC01035255">
    <property type="protein sequence ID" value="MBX15739.1"/>
    <property type="molecule type" value="Transcribed_RNA"/>
</dbReference>
<sequence length="56" mass="6605">MIFRDHAKTRGPIDAKWLDLQSFIHSWVSVKWVMTRDGGRTNMKNCTGVCKLKRQR</sequence>
<protein>
    <submittedName>
        <fullName evidence="1">Uncharacterized protein MANES_06G147000</fullName>
    </submittedName>
</protein>
<reference evidence="1" key="1">
    <citation type="submission" date="2018-02" db="EMBL/GenBank/DDBJ databases">
        <title>Rhizophora mucronata_Transcriptome.</title>
        <authorList>
            <person name="Meera S.P."/>
            <person name="Sreeshan A."/>
            <person name="Augustine A."/>
        </authorList>
    </citation>
    <scope>NUCLEOTIDE SEQUENCE</scope>
    <source>
        <tissue evidence="1">Leaf</tissue>
    </source>
</reference>
<dbReference type="AlphaFoldDB" id="A0A2P2LCR4"/>
<name>A0A2P2LCR4_RHIMU</name>
<proteinExistence type="predicted"/>
<evidence type="ECO:0000313" key="1">
    <source>
        <dbReference type="EMBL" id="MBX15739.1"/>
    </source>
</evidence>
<organism evidence="1">
    <name type="scientific">Rhizophora mucronata</name>
    <name type="common">Asiatic mangrove</name>
    <dbReference type="NCBI Taxonomy" id="61149"/>
    <lineage>
        <taxon>Eukaryota</taxon>
        <taxon>Viridiplantae</taxon>
        <taxon>Streptophyta</taxon>
        <taxon>Embryophyta</taxon>
        <taxon>Tracheophyta</taxon>
        <taxon>Spermatophyta</taxon>
        <taxon>Magnoliopsida</taxon>
        <taxon>eudicotyledons</taxon>
        <taxon>Gunneridae</taxon>
        <taxon>Pentapetalae</taxon>
        <taxon>rosids</taxon>
        <taxon>fabids</taxon>
        <taxon>Malpighiales</taxon>
        <taxon>Rhizophoraceae</taxon>
        <taxon>Rhizophora</taxon>
    </lineage>
</organism>
<accession>A0A2P2LCR4</accession>